<reference evidence="5 6" key="1">
    <citation type="submission" date="2019-09" db="EMBL/GenBank/DDBJ databases">
        <title>Paraburkholderia podalyriae sp. nov., A South African Podalyria-associated rhizobium.</title>
        <authorList>
            <person name="Mavima L."/>
            <person name="Beukes C.W."/>
            <person name="Palmer M."/>
            <person name="De Meyer S.E."/>
            <person name="James E.K."/>
            <person name="Maluk M."/>
            <person name="Avontuur J.R."/>
            <person name="Chan W.Y."/>
            <person name="Venter S.N."/>
            <person name="Steenkamp E.T."/>
        </authorList>
    </citation>
    <scope>NUCLEOTIDE SEQUENCE [LARGE SCALE GENOMIC DNA]</scope>
    <source>
        <strain evidence="5 6">WC7.3b</strain>
    </source>
</reference>
<protein>
    <submittedName>
        <fullName evidence="5">Peptidylprolyl isomerase</fullName>
    </submittedName>
</protein>
<evidence type="ECO:0000259" key="4">
    <source>
        <dbReference type="PROSITE" id="PS50198"/>
    </source>
</evidence>
<keyword evidence="6" id="KW-1185">Reference proteome</keyword>
<proteinExistence type="inferred from homology"/>
<dbReference type="InterPro" id="IPR050245">
    <property type="entry name" value="PrsA_foldase"/>
</dbReference>
<dbReference type="PROSITE" id="PS50198">
    <property type="entry name" value="PPIC_PPIASE_2"/>
    <property type="match status" value="1"/>
</dbReference>
<feature type="domain" description="PpiC" evidence="4">
    <location>
        <begin position="131"/>
        <end position="234"/>
    </location>
</feature>
<dbReference type="PROSITE" id="PS01096">
    <property type="entry name" value="PPIC_PPIASE_1"/>
    <property type="match status" value="1"/>
</dbReference>
<name>A0ABR7PWX8_9BURK</name>
<dbReference type="Proteomes" id="UP000736373">
    <property type="component" value="Unassembled WGS sequence"/>
</dbReference>
<evidence type="ECO:0000313" key="6">
    <source>
        <dbReference type="Proteomes" id="UP000736373"/>
    </source>
</evidence>
<sequence length="291" mass="30738">MVFGGLVLSLPLAGYAQSDVIASVGKASVTQADIEALIKPLSPDNRLRLAAEPATLDQMVRAQLADKSVLAEAKVKGWDRQPQVQAAIENAQREIIVRSYLASVSAPPADYPSDADIQSAYNQNHAAFTAPRMLRISQLLVATASNADAASIDKARRRATDLARQAQASGGDFATLAKANSQDKTSAANGGDMGFTPETSLVPEIRQVVGKLKVGDVAGPVQTAAGFHVIKLVDTRPPGLRPLADVKEQIRAVLRQQRMQQNAQAYLAKLAGPTTVTINESALKKALAAAQ</sequence>
<dbReference type="PANTHER" id="PTHR47245">
    <property type="entry name" value="PEPTIDYLPROLYL ISOMERASE"/>
    <property type="match status" value="1"/>
</dbReference>
<dbReference type="GO" id="GO:0016853">
    <property type="term" value="F:isomerase activity"/>
    <property type="evidence" value="ECO:0007669"/>
    <property type="project" value="UniProtKB-KW"/>
</dbReference>
<evidence type="ECO:0000313" key="5">
    <source>
        <dbReference type="EMBL" id="MBC8750774.1"/>
    </source>
</evidence>
<dbReference type="Pfam" id="PF00639">
    <property type="entry name" value="Rotamase"/>
    <property type="match status" value="1"/>
</dbReference>
<evidence type="ECO:0000256" key="1">
    <source>
        <dbReference type="ARBA" id="ARBA00007656"/>
    </source>
</evidence>
<dbReference type="InterPro" id="IPR027304">
    <property type="entry name" value="Trigger_fact/SurA_dom_sf"/>
</dbReference>
<evidence type="ECO:0000256" key="2">
    <source>
        <dbReference type="ARBA" id="ARBA00023235"/>
    </source>
</evidence>
<accession>A0ABR7PWX8</accession>
<dbReference type="EMBL" id="VZQQ01000038">
    <property type="protein sequence ID" value="MBC8750774.1"/>
    <property type="molecule type" value="Genomic_DNA"/>
</dbReference>
<dbReference type="PANTHER" id="PTHR47245:SF3">
    <property type="entry name" value="PEPTIDYL-PROLYL CIS-TRANS ISOMERASE, PPIC-TYPE-RELATED"/>
    <property type="match status" value="1"/>
</dbReference>
<organism evidence="5 6">
    <name type="scientific">Paraburkholderia podalyriae</name>
    <dbReference type="NCBI Taxonomy" id="1938811"/>
    <lineage>
        <taxon>Bacteria</taxon>
        <taxon>Pseudomonadati</taxon>
        <taxon>Pseudomonadota</taxon>
        <taxon>Betaproteobacteria</taxon>
        <taxon>Burkholderiales</taxon>
        <taxon>Burkholderiaceae</taxon>
        <taxon>Paraburkholderia</taxon>
    </lineage>
</organism>
<dbReference type="InterPro" id="IPR023058">
    <property type="entry name" value="PPIase_PpiC_CS"/>
</dbReference>
<gene>
    <name evidence="5" type="ORF">F6X42_30575</name>
</gene>
<keyword evidence="3" id="KW-0697">Rotamase</keyword>
<comment type="similarity">
    <text evidence="1">Belongs to the PpiC/parvulin rotamase family.</text>
</comment>
<evidence type="ECO:0000256" key="3">
    <source>
        <dbReference type="PROSITE-ProRule" id="PRU00278"/>
    </source>
</evidence>
<dbReference type="SUPFAM" id="SSF109998">
    <property type="entry name" value="Triger factor/SurA peptide-binding domain-like"/>
    <property type="match status" value="1"/>
</dbReference>
<dbReference type="Gene3D" id="3.10.50.40">
    <property type="match status" value="1"/>
</dbReference>
<dbReference type="InterPro" id="IPR000297">
    <property type="entry name" value="PPIase_PpiC"/>
</dbReference>
<dbReference type="InterPro" id="IPR046357">
    <property type="entry name" value="PPIase_dom_sf"/>
</dbReference>
<comment type="caution">
    <text evidence="5">The sequence shown here is derived from an EMBL/GenBank/DDBJ whole genome shotgun (WGS) entry which is preliminary data.</text>
</comment>
<keyword evidence="2 3" id="KW-0413">Isomerase</keyword>
<dbReference type="SUPFAM" id="SSF54534">
    <property type="entry name" value="FKBP-like"/>
    <property type="match status" value="1"/>
</dbReference>